<evidence type="ECO:0000313" key="4">
    <source>
        <dbReference type="Proteomes" id="UP000794436"/>
    </source>
</evidence>
<keyword evidence="4" id="KW-1185">Reference proteome</keyword>
<protein>
    <submittedName>
        <fullName evidence="3">Uncharacterized protein</fullName>
    </submittedName>
</protein>
<dbReference type="OrthoDB" id="173909at2759"/>
<dbReference type="Proteomes" id="UP000794436">
    <property type="component" value="Unassembled WGS sequence"/>
</dbReference>
<feature type="transmembrane region" description="Helical" evidence="2">
    <location>
        <begin position="306"/>
        <end position="334"/>
    </location>
</feature>
<keyword evidence="2" id="KW-0812">Transmembrane</keyword>
<keyword evidence="2" id="KW-1133">Transmembrane helix</keyword>
<keyword evidence="2" id="KW-0472">Membrane</keyword>
<accession>A0A8K1C9I1</accession>
<evidence type="ECO:0000256" key="2">
    <source>
        <dbReference type="SAM" id="Phobius"/>
    </source>
</evidence>
<feature type="transmembrane region" description="Helical" evidence="2">
    <location>
        <begin position="403"/>
        <end position="420"/>
    </location>
</feature>
<feature type="transmembrane region" description="Helical" evidence="2">
    <location>
        <begin position="554"/>
        <end position="572"/>
    </location>
</feature>
<organism evidence="3 4">
    <name type="scientific">Pythium oligandrum</name>
    <name type="common">Mycoparasitic fungus</name>
    <dbReference type="NCBI Taxonomy" id="41045"/>
    <lineage>
        <taxon>Eukaryota</taxon>
        <taxon>Sar</taxon>
        <taxon>Stramenopiles</taxon>
        <taxon>Oomycota</taxon>
        <taxon>Peronosporomycetes</taxon>
        <taxon>Pythiales</taxon>
        <taxon>Pythiaceae</taxon>
        <taxon>Pythium</taxon>
    </lineage>
</organism>
<feature type="region of interest" description="Disordered" evidence="1">
    <location>
        <begin position="358"/>
        <end position="380"/>
    </location>
</feature>
<comment type="caution">
    <text evidence="3">The sequence shown here is derived from an EMBL/GenBank/DDBJ whole genome shotgun (WGS) entry which is preliminary data.</text>
</comment>
<sequence>MKVNAKLVSIANMIAVTIFLFLMDIKDIYYKITMCGPYPTFSFLLQPPEAVTDYDVVKALKEANGTWLSPVNQWNALALHCDALYVSQLGDKPAHLSTYGVGCTLGGRKRTEGLMFVGSHRLDTFLWATGILGDLAGAPLPVPPYTNGMYPSFFNLDERHFRMQLASMIKPDDIPSIQADVKRVAETFGTRTDLWDKTLCYETTEMPPPGESKQQVGTLEHGCIWMDMNTKEKIAFHIEPTTGKYYRALSEMMGLNWHTMDYLSLGNNIFLRARAIMKTYYDVGQSVEGKKFFRHDVMTDLGVDGLLYYVLMINEIFVVFINATDVSIVAMIVVRPLINSVKRSTVYSLKDSTMASTANTSEKDTTQDTSVKSKREGQSEKDSTLSKMLLYTDLTSVSYRKPLLSMLLVIDALLAWIYVVPNSNVFAWATIAFQVGSAYLSMFRVWVIVLILIDNIWKWTFVFVHEKLAALITEFTYVTSFEIMCATLIGIYIAYDDIMNICVLKYGLVDGQRAMTPTSPTLASFYNSYTQYSWGDRSNDRDALFYIYKPLGKIIAYGMLLSSLVLVARLLVNIAWKHYKATLLGEVETFWRSYQRNSAEVFMNTPMRANALIRSQQIMSYRFGKAVFIRPFVYLEQNFYITRGKFRVRPAIPFLMNEDAEVGADVDTKSYMLQGIFRDENSRKLQRKHQGYDVQIPLC</sequence>
<feature type="transmembrane region" description="Helical" evidence="2">
    <location>
        <begin position="474"/>
        <end position="495"/>
    </location>
</feature>
<feature type="transmembrane region" description="Helical" evidence="2">
    <location>
        <begin position="426"/>
        <end position="453"/>
    </location>
</feature>
<evidence type="ECO:0000256" key="1">
    <source>
        <dbReference type="SAM" id="MobiDB-lite"/>
    </source>
</evidence>
<name>A0A8K1C9I1_PYTOL</name>
<gene>
    <name evidence="3" type="ORF">Poli38472_007311</name>
</gene>
<feature type="compositionally biased region" description="Basic and acidic residues" evidence="1">
    <location>
        <begin position="361"/>
        <end position="380"/>
    </location>
</feature>
<proteinExistence type="predicted"/>
<evidence type="ECO:0000313" key="3">
    <source>
        <dbReference type="EMBL" id="TMW59166.1"/>
    </source>
</evidence>
<dbReference type="AlphaFoldDB" id="A0A8K1C9I1"/>
<feature type="transmembrane region" description="Helical" evidence="2">
    <location>
        <begin position="7"/>
        <end position="25"/>
    </location>
</feature>
<reference evidence="3" key="1">
    <citation type="submission" date="2019-03" db="EMBL/GenBank/DDBJ databases">
        <title>Long read genome sequence of the mycoparasitic Pythium oligandrum ATCC 38472 isolated from sugarbeet rhizosphere.</title>
        <authorList>
            <person name="Gaulin E."/>
        </authorList>
    </citation>
    <scope>NUCLEOTIDE SEQUENCE</scope>
    <source>
        <strain evidence="3">ATCC 38472_TT</strain>
    </source>
</reference>
<dbReference type="EMBL" id="SPLM01000110">
    <property type="protein sequence ID" value="TMW59166.1"/>
    <property type="molecule type" value="Genomic_DNA"/>
</dbReference>